<name>W4M4K0_9BACT</name>
<dbReference type="HOGENOM" id="CLU_2551994_0_0_7"/>
<evidence type="ECO:0000313" key="2">
    <source>
        <dbReference type="Proteomes" id="UP000019140"/>
    </source>
</evidence>
<comment type="caution">
    <text evidence="1">The sequence shown here is derived from an EMBL/GenBank/DDBJ whole genome shotgun (WGS) entry which is preliminary data.</text>
</comment>
<reference evidence="1 2" key="1">
    <citation type="journal article" date="2014" name="Nature">
        <title>An environmental bacterial taxon with a large and distinct metabolic repertoire.</title>
        <authorList>
            <person name="Wilson M.C."/>
            <person name="Mori T."/>
            <person name="Ruckert C."/>
            <person name="Uria A.R."/>
            <person name="Helf M.J."/>
            <person name="Takada K."/>
            <person name="Gernert C."/>
            <person name="Steffens U.A."/>
            <person name="Heycke N."/>
            <person name="Schmitt S."/>
            <person name="Rinke C."/>
            <person name="Helfrich E.J."/>
            <person name="Brachmann A.O."/>
            <person name="Gurgui C."/>
            <person name="Wakimoto T."/>
            <person name="Kracht M."/>
            <person name="Crusemann M."/>
            <person name="Hentschel U."/>
            <person name="Abe I."/>
            <person name="Matsunaga S."/>
            <person name="Kalinowski J."/>
            <person name="Takeyama H."/>
            <person name="Piel J."/>
        </authorList>
    </citation>
    <scope>NUCLEOTIDE SEQUENCE [LARGE SCALE GENOMIC DNA]</scope>
    <source>
        <strain evidence="2">TSY2</strain>
    </source>
</reference>
<dbReference type="EMBL" id="AZHX01000997">
    <property type="protein sequence ID" value="ETX05269.1"/>
    <property type="molecule type" value="Genomic_DNA"/>
</dbReference>
<keyword evidence="2" id="KW-1185">Reference proteome</keyword>
<proteinExistence type="predicted"/>
<protein>
    <recommendedName>
        <fullName evidence="3">DUF4258 domain-containing protein</fullName>
    </recommendedName>
</protein>
<evidence type="ECO:0000313" key="1">
    <source>
        <dbReference type="EMBL" id="ETX05269.1"/>
    </source>
</evidence>
<dbReference type="Proteomes" id="UP000019140">
    <property type="component" value="Unassembled WGS sequence"/>
</dbReference>
<dbReference type="AlphaFoldDB" id="W4M4K0"/>
<evidence type="ECO:0008006" key="3">
    <source>
        <dbReference type="Google" id="ProtNLM"/>
    </source>
</evidence>
<sequence>MAIEFFWVFEPGENVDHIREHDPEPEDIEYAYATADEFTISRSSGRPAFYGFARDGRDIFVVYEEIDSTMWYVVTAYPISEVR</sequence>
<organism evidence="1 2">
    <name type="scientific">Candidatus Entotheonella gemina</name>
    <dbReference type="NCBI Taxonomy" id="1429439"/>
    <lineage>
        <taxon>Bacteria</taxon>
        <taxon>Pseudomonadati</taxon>
        <taxon>Nitrospinota/Tectimicrobiota group</taxon>
        <taxon>Candidatus Tectimicrobiota</taxon>
        <taxon>Candidatus Entotheonellia</taxon>
        <taxon>Candidatus Entotheonellales</taxon>
        <taxon>Candidatus Entotheonellaceae</taxon>
        <taxon>Candidatus Entotheonella</taxon>
    </lineage>
</organism>
<gene>
    <name evidence="1" type="ORF">ETSY2_23980</name>
</gene>
<accession>W4M4K0</accession>